<gene>
    <name evidence="1" type="ORF">FYJ59_02885</name>
</gene>
<name>A0A6L5YGY5_9FIRM</name>
<dbReference type="Proteomes" id="UP000476055">
    <property type="component" value="Unassembled WGS sequence"/>
</dbReference>
<evidence type="ECO:0000313" key="1">
    <source>
        <dbReference type="EMBL" id="MST57198.1"/>
    </source>
</evidence>
<evidence type="ECO:0000313" key="2">
    <source>
        <dbReference type="Proteomes" id="UP000476055"/>
    </source>
</evidence>
<reference evidence="1 2" key="1">
    <citation type="submission" date="2019-08" db="EMBL/GenBank/DDBJ databases">
        <title>In-depth cultivation of the pig gut microbiome towards novel bacterial diversity and tailored functional studies.</title>
        <authorList>
            <person name="Wylensek D."/>
            <person name="Hitch T.C.A."/>
            <person name="Clavel T."/>
        </authorList>
    </citation>
    <scope>NUCLEOTIDE SEQUENCE [LARGE SCALE GENOMIC DNA]</scope>
    <source>
        <strain evidence="1 2">WCA3-601-WT-6H</strain>
    </source>
</reference>
<protein>
    <submittedName>
        <fullName evidence="1">Addiction module toxin RelE</fullName>
    </submittedName>
</protein>
<sequence>MTRTFIQTDEFSFRWDALGFNDDDLRRLEFDIMMKHDKYPVIQGTGGLRKARFAFEHRGKSGGVWVCYVYFVVKETIYLITVYSKNQKDNLSKEEKNEIRKLIDVLEKSI</sequence>
<dbReference type="InterPro" id="IPR009387">
    <property type="entry name" value="HigB-2"/>
</dbReference>
<keyword evidence="2" id="KW-1185">Reference proteome</keyword>
<dbReference type="Pfam" id="PF06296">
    <property type="entry name" value="RelE"/>
    <property type="match status" value="1"/>
</dbReference>
<comment type="caution">
    <text evidence="1">The sequence shown here is derived from an EMBL/GenBank/DDBJ whole genome shotgun (WGS) entry which is preliminary data.</text>
</comment>
<dbReference type="RefSeq" id="WP_154495180.1">
    <property type="nucleotide sequence ID" value="NZ_VUMU01000002.1"/>
</dbReference>
<dbReference type="PIRSF" id="PIRSF039032">
    <property type="entry name" value="HigB-2"/>
    <property type="match status" value="1"/>
</dbReference>
<accession>A0A6L5YGY5</accession>
<dbReference type="EMBL" id="VUMU01000002">
    <property type="protein sequence ID" value="MST57198.1"/>
    <property type="molecule type" value="Genomic_DNA"/>
</dbReference>
<organism evidence="1 2">
    <name type="scientific">Waltera intestinalis</name>
    <dbReference type="NCBI Taxonomy" id="2606635"/>
    <lineage>
        <taxon>Bacteria</taxon>
        <taxon>Bacillati</taxon>
        <taxon>Bacillota</taxon>
        <taxon>Clostridia</taxon>
        <taxon>Lachnospirales</taxon>
        <taxon>Lachnospiraceae</taxon>
        <taxon>Waltera</taxon>
    </lineage>
</organism>
<dbReference type="AlphaFoldDB" id="A0A6L5YGY5"/>
<proteinExistence type="predicted"/>